<protein>
    <submittedName>
        <fullName evidence="1">Uncharacterized protein</fullName>
    </submittedName>
</protein>
<dbReference type="EMBL" id="JADEZV010000001">
    <property type="protein sequence ID" value="MBE9390841.1"/>
    <property type="molecule type" value="Genomic_DNA"/>
</dbReference>
<evidence type="ECO:0000313" key="2">
    <source>
        <dbReference type="Proteomes" id="UP000652307"/>
    </source>
</evidence>
<gene>
    <name evidence="1" type="ORF">IOK49_01915</name>
</gene>
<reference evidence="1" key="1">
    <citation type="submission" date="2020-10" db="EMBL/GenBank/DDBJ databases">
        <title>Fervidococcus fontis strain 3639Fd - the first crenarchaeon capable of growth on lipids.</title>
        <authorList>
            <person name="Kochetkova T.V."/>
            <person name="Elcheninov A.G."/>
            <person name="Toschakov S.V."/>
            <person name="Kublanov I.V."/>
        </authorList>
    </citation>
    <scope>NUCLEOTIDE SEQUENCE</scope>
    <source>
        <strain evidence="1">3639Fd</strain>
    </source>
</reference>
<proteinExistence type="predicted"/>
<name>A0A843AIP5_9CREN</name>
<dbReference type="RefSeq" id="WP_193803414.1">
    <property type="nucleotide sequence ID" value="NZ_JADEZV010000001.1"/>
</dbReference>
<dbReference type="InterPro" id="IPR036388">
    <property type="entry name" value="WH-like_DNA-bd_sf"/>
</dbReference>
<sequence length="58" mass="6902">MRELRKKKRVTTAEIKKTFKVPVSEERIRKAIRELMEENMVKKVGRGEYISAVKIKIK</sequence>
<organism evidence="1 2">
    <name type="scientific">Fervidicoccus fontis</name>
    <dbReference type="NCBI Taxonomy" id="683846"/>
    <lineage>
        <taxon>Archaea</taxon>
        <taxon>Thermoproteota</taxon>
        <taxon>Thermoprotei</taxon>
        <taxon>Fervidicoccales</taxon>
        <taxon>Fervidicoccaceae</taxon>
        <taxon>Fervidicoccus</taxon>
    </lineage>
</organism>
<dbReference type="Proteomes" id="UP000652307">
    <property type="component" value="Unassembled WGS sequence"/>
</dbReference>
<dbReference type="Gene3D" id="1.10.10.10">
    <property type="entry name" value="Winged helix-like DNA-binding domain superfamily/Winged helix DNA-binding domain"/>
    <property type="match status" value="1"/>
</dbReference>
<dbReference type="AlphaFoldDB" id="A0A843AIP5"/>
<accession>A0A843AIP5</accession>
<evidence type="ECO:0000313" key="1">
    <source>
        <dbReference type="EMBL" id="MBE9390841.1"/>
    </source>
</evidence>
<comment type="caution">
    <text evidence="1">The sequence shown here is derived from an EMBL/GenBank/DDBJ whole genome shotgun (WGS) entry which is preliminary data.</text>
</comment>